<dbReference type="InParanoid" id="A0A200QEE4"/>
<proteinExistence type="inferred from homology"/>
<sequence length="198" mass="22262">MAIGLINNTILKPYCSSSSSDEQSVIPNDVLVPLTIFDKAAFDLHVAVLYAFKPPIPSNEVMKETLSKVLDHYPHLAGRFTTDNYGRTCILLNNACLSKARGLDLEECTQVRVAVNGRARIKPAVLMEYFGNLVLWAYPKLKVKEFAKAIHDEVTRVDNKYFKSFIDIGEIIKGDREELEAMAPEIGNTLCVWRWRAG</sequence>
<dbReference type="OMA" id="IKPAVLM"/>
<organism evidence="2 3">
    <name type="scientific">Macleaya cordata</name>
    <name type="common">Five-seeded plume-poppy</name>
    <name type="synonym">Bocconia cordata</name>
    <dbReference type="NCBI Taxonomy" id="56857"/>
    <lineage>
        <taxon>Eukaryota</taxon>
        <taxon>Viridiplantae</taxon>
        <taxon>Streptophyta</taxon>
        <taxon>Embryophyta</taxon>
        <taxon>Tracheophyta</taxon>
        <taxon>Spermatophyta</taxon>
        <taxon>Magnoliopsida</taxon>
        <taxon>Ranunculales</taxon>
        <taxon>Papaveraceae</taxon>
        <taxon>Papaveroideae</taxon>
        <taxon>Macleaya</taxon>
    </lineage>
</organism>
<keyword evidence="3" id="KW-1185">Reference proteome</keyword>
<dbReference type="OrthoDB" id="689578at2759"/>
<accession>A0A200QEE4</accession>
<dbReference type="STRING" id="56857.A0A200QEE4"/>
<dbReference type="PANTHER" id="PTHR31642">
    <property type="entry name" value="TRICHOTHECENE 3-O-ACETYLTRANSFERASE"/>
    <property type="match status" value="1"/>
</dbReference>
<comment type="caution">
    <text evidence="2">The sequence shown here is derived from an EMBL/GenBank/DDBJ whole genome shotgun (WGS) entry which is preliminary data.</text>
</comment>
<evidence type="ECO:0000313" key="2">
    <source>
        <dbReference type="EMBL" id="OVA08846.1"/>
    </source>
</evidence>
<name>A0A200QEE4_MACCD</name>
<dbReference type="InterPro" id="IPR023213">
    <property type="entry name" value="CAT-like_dom_sf"/>
</dbReference>
<evidence type="ECO:0000256" key="1">
    <source>
        <dbReference type="ARBA" id="ARBA00009861"/>
    </source>
</evidence>
<protein>
    <submittedName>
        <fullName evidence="2">Transferase</fullName>
    </submittedName>
</protein>
<keyword evidence="2" id="KW-0808">Transferase</keyword>
<dbReference type="InterPro" id="IPR050317">
    <property type="entry name" value="Plant_Fungal_Acyltransferase"/>
</dbReference>
<reference evidence="2 3" key="1">
    <citation type="journal article" date="2017" name="Mol. Plant">
        <title>The Genome of Medicinal Plant Macleaya cordata Provides New Insights into Benzylisoquinoline Alkaloids Metabolism.</title>
        <authorList>
            <person name="Liu X."/>
            <person name="Liu Y."/>
            <person name="Huang P."/>
            <person name="Ma Y."/>
            <person name="Qing Z."/>
            <person name="Tang Q."/>
            <person name="Cao H."/>
            <person name="Cheng P."/>
            <person name="Zheng Y."/>
            <person name="Yuan Z."/>
            <person name="Zhou Y."/>
            <person name="Liu J."/>
            <person name="Tang Z."/>
            <person name="Zhuo Y."/>
            <person name="Zhang Y."/>
            <person name="Yu L."/>
            <person name="Huang J."/>
            <person name="Yang P."/>
            <person name="Peng Q."/>
            <person name="Zhang J."/>
            <person name="Jiang W."/>
            <person name="Zhang Z."/>
            <person name="Lin K."/>
            <person name="Ro D.K."/>
            <person name="Chen X."/>
            <person name="Xiong X."/>
            <person name="Shang Y."/>
            <person name="Huang S."/>
            <person name="Zeng J."/>
        </authorList>
    </citation>
    <scope>NUCLEOTIDE SEQUENCE [LARGE SCALE GENOMIC DNA]</scope>
    <source>
        <strain evidence="3">cv. BLH2017</strain>
        <tissue evidence="2">Root</tissue>
    </source>
</reference>
<dbReference type="Pfam" id="PF02458">
    <property type="entry name" value="Transferase"/>
    <property type="match status" value="2"/>
</dbReference>
<dbReference type="Proteomes" id="UP000195402">
    <property type="component" value="Unassembled WGS sequence"/>
</dbReference>
<comment type="similarity">
    <text evidence="1">Belongs to the plant acyltransferase family.</text>
</comment>
<dbReference type="EMBL" id="MVGT01002251">
    <property type="protein sequence ID" value="OVA08846.1"/>
    <property type="molecule type" value="Genomic_DNA"/>
</dbReference>
<gene>
    <name evidence="2" type="ORF">BVC80_1405g16</name>
</gene>
<dbReference type="Gene3D" id="3.30.559.10">
    <property type="entry name" value="Chloramphenicol acetyltransferase-like domain"/>
    <property type="match status" value="1"/>
</dbReference>
<dbReference type="GO" id="GO:0016747">
    <property type="term" value="F:acyltransferase activity, transferring groups other than amino-acyl groups"/>
    <property type="evidence" value="ECO:0007669"/>
    <property type="project" value="TreeGrafter"/>
</dbReference>
<dbReference type="AlphaFoldDB" id="A0A200QEE4"/>
<dbReference type="PANTHER" id="PTHR31642:SF278">
    <property type="entry name" value="TRYPTAMINE HYDROXYCINNAMOYLTRANSFERASE 1"/>
    <property type="match status" value="1"/>
</dbReference>
<evidence type="ECO:0000313" key="3">
    <source>
        <dbReference type="Proteomes" id="UP000195402"/>
    </source>
</evidence>